<feature type="region of interest" description="Disordered" evidence="1">
    <location>
        <begin position="805"/>
        <end position="837"/>
    </location>
</feature>
<dbReference type="RefSeq" id="XP_049138698.1">
    <property type="nucleotide sequence ID" value="XM_049281555.1"/>
</dbReference>
<sequence>MKEATNMRSRWSILLAPYLPATAPRNDRVGPAALYVPFHSPRTGNSTSRCFLSQTLNTKSYTRSHSTLADNKQVVPYEYLSTRSTTQLRTALHPLMHSALSCCTSTSRPQIGPPDSYSVAIHSHVQEAGCRHFRQPLTASLATTPLLPQLPIHQHRQTTSIRGLANRSTDSAYLTTSAAVLAPSQALYRTTMNTLFPWLSTYFESLIPGSFALGFNAGRETVVCNLQHANRNGPHAAETRRRCMPFGHGSIGHRRSNDWNERVLQPPEPFILPSLSFHDGLHTYPDLWPVFRFSMAQRGNSVHHQATRTFSPCASRSKQLKQPKHQGLVNFQGAGLTSSCRFDDTSFIISIALRAAYLALDWLRCGNPYLPHMQVHALESGRLAVLVPPTDQYNSSASTKDEKLRYLLFPAFFEWPEVQNSPAMGYGGRSSFGTDVSKCLPSLFCSTVHWTVFFLFPAMDWVRGLSAARPLRSPAIGLDHPRSSLPLAGADGLNCQHVDLSERQRPDLFAYVSHFIAMALVRQGRNRMNTVNPYTHQATAAACTEGKYTRNVERTEQKKGVLLWLYVSAVPCQAGVCLSTSGKLNFAADTRPGQAWPASGTTPGHEISSAGSSIQSTLPLSQPTTGLACRVMRLDADCPASTRPLDTDTLRSVRRKAMEPEALRYWAVALFPNICPGFPLAEARGRLTTTAAAGDGQHDNVPREPPPPVGEWPATNAPDHDAAIQHRGAAGGNGFVPIPLAHRQWAKLSLASNKLTEAHASGPSLVALPSCPTLRYSILTAQTEEPCLLKDRMVLLLNRYRILKSPSPPPPRTSNPGIKQAGQGKRTDRLAHGTWSPDPITLRAQDSRLKVPDSAVDRVIFFGEVVQGLHSSTEYSVRTLCIGGHGGLLLSACNGSPIPASPCSPSTGVPLTSLFWGLALGGSVAIGSGFVGYSEQKVYMEFPDKMERKTIIAFSRSLCTDGQLALKGPRKSSDLRILWKLDMNTALKFHFPKQVKSCARAKSSILDPNSVRPFVRGEASVFCASASLIGNQRRTDGIQYPLVQQVSWSLLDSMEEGKVMPPSPTTARTGYSRDCSDWRRERKQEGMVDYLRPAERVRYDPWRYFVPIRSSDAAALCPGHVCHVKLALPSQAAVYVPGNYWIEESSGAHSCLEDKNHIVLVVRNNTRFLLMVTRRAGSEAFFSKCISQVISHPRSAHSISRLAEVLCRTLDGKAPTYLYPSRPIAKGTAVHTNSRGPRSFHSSHFAHRCTPGWAATSVFPNKYLNPPFPPLTTCFLFLSLLPFFLQATASTGGNSRQDRGNHLLACFLSLSSSSLPTIYLLSDSYSLAYPLSLRILWVGISMPTSASNSDFSLLSTSPSN</sequence>
<proteinExistence type="predicted"/>
<dbReference type="GeneID" id="73336565"/>
<protein>
    <submittedName>
        <fullName evidence="2">Uncharacterized protein</fullName>
    </submittedName>
</protein>
<evidence type="ECO:0000313" key="2">
    <source>
        <dbReference type="EMBL" id="UQC77057.1"/>
    </source>
</evidence>
<dbReference type="Proteomes" id="UP000830671">
    <property type="component" value="Chromosome 2"/>
</dbReference>
<keyword evidence="3" id="KW-1185">Reference proteome</keyword>
<organism evidence="2 3">
    <name type="scientific">Colletotrichum lupini</name>
    <dbReference type="NCBI Taxonomy" id="145971"/>
    <lineage>
        <taxon>Eukaryota</taxon>
        <taxon>Fungi</taxon>
        <taxon>Dikarya</taxon>
        <taxon>Ascomycota</taxon>
        <taxon>Pezizomycotina</taxon>
        <taxon>Sordariomycetes</taxon>
        <taxon>Hypocreomycetidae</taxon>
        <taxon>Glomerellales</taxon>
        <taxon>Glomerellaceae</taxon>
        <taxon>Colletotrichum</taxon>
        <taxon>Colletotrichum acutatum species complex</taxon>
    </lineage>
</organism>
<feature type="region of interest" description="Disordered" evidence="1">
    <location>
        <begin position="595"/>
        <end position="619"/>
    </location>
</feature>
<accession>A0A9Q8SID8</accession>
<dbReference type="KEGG" id="clup:CLUP02_02523"/>
<gene>
    <name evidence="2" type="ORF">CLUP02_02523</name>
</gene>
<dbReference type="EMBL" id="CP019474">
    <property type="protein sequence ID" value="UQC77057.1"/>
    <property type="molecule type" value="Genomic_DNA"/>
</dbReference>
<evidence type="ECO:0000256" key="1">
    <source>
        <dbReference type="SAM" id="MobiDB-lite"/>
    </source>
</evidence>
<reference evidence="2" key="1">
    <citation type="journal article" date="2021" name="Mol. Plant Microbe Interact.">
        <title>Complete Genome Sequence of the Plant-Pathogenic Fungus Colletotrichum lupini.</title>
        <authorList>
            <person name="Baroncelli R."/>
            <person name="Pensec F."/>
            <person name="Da Lio D."/>
            <person name="Boufleur T."/>
            <person name="Vicente I."/>
            <person name="Sarrocco S."/>
            <person name="Picot A."/>
            <person name="Baraldi E."/>
            <person name="Sukno S."/>
            <person name="Thon M."/>
            <person name="Le Floch G."/>
        </authorList>
    </citation>
    <scope>NUCLEOTIDE SEQUENCE</scope>
    <source>
        <strain evidence="2">IMI 504893</strain>
    </source>
</reference>
<feature type="compositionally biased region" description="Polar residues" evidence="1">
    <location>
        <begin position="609"/>
        <end position="619"/>
    </location>
</feature>
<evidence type="ECO:0000313" key="3">
    <source>
        <dbReference type="Proteomes" id="UP000830671"/>
    </source>
</evidence>
<name>A0A9Q8SID8_9PEZI</name>